<keyword evidence="2" id="KW-0812">Transmembrane</keyword>
<evidence type="ECO:0000256" key="2">
    <source>
        <dbReference type="SAM" id="Phobius"/>
    </source>
</evidence>
<feature type="region of interest" description="Disordered" evidence="1">
    <location>
        <begin position="158"/>
        <end position="203"/>
    </location>
</feature>
<evidence type="ECO:0000313" key="6">
    <source>
        <dbReference type="RefSeq" id="XP_004853475.1"/>
    </source>
</evidence>
<dbReference type="CTD" id="730159"/>
<evidence type="ECO:0000256" key="3">
    <source>
        <dbReference type="SAM" id="SignalP"/>
    </source>
</evidence>
<reference evidence="6" key="2">
    <citation type="submission" date="2025-04" db="UniProtKB">
        <authorList>
            <consortium name="RefSeq"/>
        </authorList>
    </citation>
    <scope>IDENTIFICATION</scope>
</reference>
<dbReference type="RefSeq" id="XP_004853475.1">
    <property type="nucleotide sequence ID" value="XM_004853418.2"/>
</dbReference>
<evidence type="ECO:0000256" key="1">
    <source>
        <dbReference type="SAM" id="MobiDB-lite"/>
    </source>
</evidence>
<proteinExistence type="predicted"/>
<dbReference type="AlphaFoldDB" id="A0A0P6J2U1"/>
<keyword evidence="5" id="KW-1185">Reference proteome</keyword>
<name>A0A0P6J2U1_HETGA</name>
<dbReference type="GeneID" id="101726174"/>
<keyword evidence="2" id="KW-1133">Transmembrane helix</keyword>
<sequence>MANAVASLTFSLLFIFLFKGSLCICDGTAWTKVGWEIFPEEVHHLQVKTFRPQCPPHPLTKLCRSFVTWDIFQTCLHFIFTLAQALFLMMSVLSVHYLWMKWKKHQRKKKQDTLDKVENDLNTSSFYDIHQMLCKLLAISSTMKEYLNQVPQCSSSKKIKHHKLKKNSEEPPQGKKTKVHQFLKTLPRNPANNDGHKIPTQEA</sequence>
<organism evidence="4">
    <name type="scientific">Heterocephalus glaber</name>
    <name type="common">Naked mole rat</name>
    <dbReference type="NCBI Taxonomy" id="10181"/>
    <lineage>
        <taxon>Eukaryota</taxon>
        <taxon>Metazoa</taxon>
        <taxon>Chordata</taxon>
        <taxon>Craniata</taxon>
        <taxon>Vertebrata</taxon>
        <taxon>Euteleostomi</taxon>
        <taxon>Mammalia</taxon>
        <taxon>Eutheria</taxon>
        <taxon>Euarchontoglires</taxon>
        <taxon>Glires</taxon>
        <taxon>Rodentia</taxon>
        <taxon>Hystricomorpha</taxon>
        <taxon>Bathyergidae</taxon>
        <taxon>Heterocephalus</taxon>
    </lineage>
</organism>
<gene>
    <name evidence="6" type="primary">Tex50</name>
</gene>
<accession>A0A0P6J2U1</accession>
<evidence type="ECO:0000313" key="5">
    <source>
        <dbReference type="Proteomes" id="UP000694906"/>
    </source>
</evidence>
<dbReference type="Proteomes" id="UP000694906">
    <property type="component" value="Unplaced"/>
</dbReference>
<keyword evidence="3" id="KW-0732">Signal</keyword>
<feature type="chain" id="PRO_5044545229" evidence="3">
    <location>
        <begin position="24"/>
        <end position="203"/>
    </location>
</feature>
<feature type="signal peptide" evidence="3">
    <location>
        <begin position="1"/>
        <end position="23"/>
    </location>
</feature>
<dbReference type="PANTHER" id="PTHR39232:SF1">
    <property type="entry name" value="TESTIS-EXPRESSED PROTEIN 50"/>
    <property type="match status" value="1"/>
</dbReference>
<protein>
    <submittedName>
        <fullName evidence="6">Uncharacterized protein Tex50</fullName>
    </submittedName>
</protein>
<dbReference type="OrthoDB" id="9602643at2759"/>
<reference evidence="4" key="1">
    <citation type="submission" date="2015-10" db="EMBL/GenBank/DDBJ databases">
        <title>FRAMA: From RNA-seq data to annotated mRNA assemblies.</title>
        <authorList>
            <person name="Bens M."/>
            <person name="Sahm A."/>
            <person name="Jahn N."/>
            <person name="Morhart M."/>
            <person name="Holtze S."/>
            <person name="Hildebrandt T.B."/>
            <person name="Platzer M."/>
            <person name="Szafranski K."/>
        </authorList>
    </citation>
    <scope>NUCLEOTIDE SEQUENCE</scope>
    <source>
        <tissue evidence="4">Testis</tissue>
    </source>
</reference>
<keyword evidence="2" id="KW-0472">Membrane</keyword>
<feature type="transmembrane region" description="Helical" evidence="2">
    <location>
        <begin position="76"/>
        <end position="99"/>
    </location>
</feature>
<dbReference type="EMBL" id="GEBF01006998">
    <property type="protein sequence ID" value="JAN96634.1"/>
    <property type="molecule type" value="Transcribed_RNA"/>
</dbReference>
<feature type="compositionally biased region" description="Basic and acidic residues" evidence="1">
    <location>
        <begin position="194"/>
        <end position="203"/>
    </location>
</feature>
<dbReference type="InterPro" id="IPR038833">
    <property type="entry name" value="TEX50"/>
</dbReference>
<evidence type="ECO:0000313" key="4">
    <source>
        <dbReference type="EMBL" id="JAN96634.1"/>
    </source>
</evidence>
<dbReference type="PANTHER" id="PTHR39232">
    <property type="entry name" value="TESTIS-EXPRESSED PROTEIN 50"/>
    <property type="match status" value="1"/>
</dbReference>
<dbReference type="KEGG" id="hgl:101726174"/>